<dbReference type="PROSITE" id="PS51257">
    <property type="entry name" value="PROKAR_LIPOPROTEIN"/>
    <property type="match status" value="1"/>
</dbReference>
<evidence type="ECO:0000256" key="3">
    <source>
        <dbReference type="ARBA" id="ARBA00022968"/>
    </source>
</evidence>
<evidence type="ECO:0000256" key="6">
    <source>
        <dbReference type="SAM" id="MobiDB-lite"/>
    </source>
</evidence>
<keyword evidence="3" id="KW-0735">Signal-anchor</keyword>
<evidence type="ECO:0000256" key="4">
    <source>
        <dbReference type="ARBA" id="ARBA00023157"/>
    </source>
</evidence>
<keyword evidence="4" id="KW-1015">Disulfide bond</keyword>
<gene>
    <name evidence="8" type="ORF">M8330_15665</name>
</gene>
<keyword evidence="3" id="KW-0812">Transmembrane</keyword>
<comment type="subcellular location">
    <subcellularLocation>
        <location evidence="1">Cell envelope</location>
    </subcellularLocation>
</comment>
<evidence type="ECO:0000256" key="1">
    <source>
        <dbReference type="ARBA" id="ARBA00004196"/>
    </source>
</evidence>
<feature type="compositionally biased region" description="Acidic residues" evidence="6">
    <location>
        <begin position="209"/>
        <end position="219"/>
    </location>
</feature>
<feature type="compositionally biased region" description="Low complexity" evidence="6">
    <location>
        <begin position="220"/>
        <end position="230"/>
    </location>
</feature>
<dbReference type="Proteomes" id="UP001139485">
    <property type="component" value="Unassembled WGS sequence"/>
</dbReference>
<comment type="caution">
    <text evidence="8">The sequence shown here is derived from an EMBL/GenBank/DDBJ whole genome shotgun (WGS) entry which is preliminary data.</text>
</comment>
<reference evidence="8" key="1">
    <citation type="submission" date="2022-05" db="EMBL/GenBank/DDBJ databases">
        <authorList>
            <person name="Tuo L."/>
        </authorList>
    </citation>
    <scope>NUCLEOTIDE SEQUENCE</scope>
    <source>
        <strain evidence="8">BSK12Z-4</strain>
    </source>
</reference>
<dbReference type="InterPro" id="IPR013740">
    <property type="entry name" value="Redoxin"/>
</dbReference>
<proteinExistence type="predicted"/>
<accession>A0A9X2IG74</accession>
<keyword evidence="2" id="KW-0201">Cytochrome c-type biogenesis</keyword>
<dbReference type="Gene3D" id="3.40.30.10">
    <property type="entry name" value="Glutaredoxin"/>
    <property type="match status" value="1"/>
</dbReference>
<evidence type="ECO:0000256" key="5">
    <source>
        <dbReference type="ARBA" id="ARBA00023284"/>
    </source>
</evidence>
<dbReference type="Pfam" id="PF08534">
    <property type="entry name" value="Redoxin"/>
    <property type="match status" value="1"/>
</dbReference>
<dbReference type="EMBL" id="JAMOIL010000022">
    <property type="protein sequence ID" value="MCM0621728.1"/>
    <property type="molecule type" value="Genomic_DNA"/>
</dbReference>
<feature type="compositionally biased region" description="Low complexity" evidence="6">
    <location>
        <begin position="198"/>
        <end position="208"/>
    </location>
</feature>
<dbReference type="InterPro" id="IPR050553">
    <property type="entry name" value="Thioredoxin_ResA/DsbE_sf"/>
</dbReference>
<keyword evidence="5" id="KW-0676">Redox-active center</keyword>
<dbReference type="PANTHER" id="PTHR42852">
    <property type="entry name" value="THIOL:DISULFIDE INTERCHANGE PROTEIN DSBE"/>
    <property type="match status" value="1"/>
</dbReference>
<evidence type="ECO:0000313" key="9">
    <source>
        <dbReference type="Proteomes" id="UP001139485"/>
    </source>
</evidence>
<dbReference type="CDD" id="cd02966">
    <property type="entry name" value="TlpA_like_family"/>
    <property type="match status" value="1"/>
</dbReference>
<feature type="region of interest" description="Disordered" evidence="6">
    <location>
        <begin position="196"/>
        <end position="237"/>
    </location>
</feature>
<protein>
    <submittedName>
        <fullName evidence="8">TlpA family protein disulfide reductase</fullName>
    </submittedName>
</protein>
<dbReference type="GO" id="GO:0016491">
    <property type="term" value="F:oxidoreductase activity"/>
    <property type="evidence" value="ECO:0007669"/>
    <property type="project" value="InterPro"/>
</dbReference>
<evidence type="ECO:0000259" key="7">
    <source>
        <dbReference type="PROSITE" id="PS51352"/>
    </source>
</evidence>
<dbReference type="SUPFAM" id="SSF52833">
    <property type="entry name" value="Thioredoxin-like"/>
    <property type="match status" value="1"/>
</dbReference>
<name>A0A9X2IG74_9ACTN</name>
<dbReference type="InterPro" id="IPR013766">
    <property type="entry name" value="Thioredoxin_domain"/>
</dbReference>
<evidence type="ECO:0000313" key="8">
    <source>
        <dbReference type="EMBL" id="MCM0621728.1"/>
    </source>
</evidence>
<evidence type="ECO:0000256" key="2">
    <source>
        <dbReference type="ARBA" id="ARBA00022748"/>
    </source>
</evidence>
<dbReference type="PANTHER" id="PTHR42852:SF6">
    <property type="entry name" value="THIOL:DISULFIDE INTERCHANGE PROTEIN DSBE"/>
    <property type="match status" value="1"/>
</dbReference>
<dbReference type="InterPro" id="IPR036249">
    <property type="entry name" value="Thioredoxin-like_sf"/>
</dbReference>
<organism evidence="8 9">
    <name type="scientific">Nocardioides bruguierae</name>
    <dbReference type="NCBI Taxonomy" id="2945102"/>
    <lineage>
        <taxon>Bacteria</taxon>
        <taxon>Bacillati</taxon>
        <taxon>Actinomycetota</taxon>
        <taxon>Actinomycetes</taxon>
        <taxon>Propionibacteriales</taxon>
        <taxon>Nocardioidaceae</taxon>
        <taxon>Nocardioides</taxon>
    </lineage>
</organism>
<dbReference type="AlphaFoldDB" id="A0A9X2IG74"/>
<feature type="domain" description="Thioredoxin" evidence="7">
    <location>
        <begin position="48"/>
        <end position="196"/>
    </location>
</feature>
<dbReference type="PROSITE" id="PS51352">
    <property type="entry name" value="THIOREDOXIN_2"/>
    <property type="match status" value="1"/>
</dbReference>
<keyword evidence="9" id="KW-1185">Reference proteome</keyword>
<dbReference type="GO" id="GO:0030313">
    <property type="term" value="C:cell envelope"/>
    <property type="evidence" value="ECO:0007669"/>
    <property type="project" value="UniProtKB-SubCell"/>
</dbReference>
<sequence length="237" mass="24536">MPHPRGRRQRSALLALLLTGVLLLSACSELGSTGDLDYVAGDGQIVEYDAADRLEPVDLSGETVDGGTWDIADHEGQVVVVNVWWSLCGPCITEMPMLTALESAYSDLGDEVTFVGINVRDSSVDLAAAFERDRGVEYPSIYDPAGKALLSFPGRTAPRSMPTTLVLDTEGRVASIISGPVPSAITLASLVETAGGPEASEVDVTSAAEAEDDAEDETADGATESESADGSGSGSDG</sequence>
<dbReference type="GO" id="GO:0017004">
    <property type="term" value="P:cytochrome complex assembly"/>
    <property type="evidence" value="ECO:0007669"/>
    <property type="project" value="UniProtKB-KW"/>
</dbReference>
<dbReference type="RefSeq" id="WP_250828076.1">
    <property type="nucleotide sequence ID" value="NZ_JAMOIL010000022.1"/>
</dbReference>